<keyword evidence="1" id="KW-0560">Oxidoreductase</keyword>
<organism evidence="1 2">
    <name type="scientific">Chryseobacterium zhengzhouense</name>
    <dbReference type="NCBI Taxonomy" id="1636086"/>
    <lineage>
        <taxon>Bacteria</taxon>
        <taxon>Pseudomonadati</taxon>
        <taxon>Bacteroidota</taxon>
        <taxon>Flavobacteriia</taxon>
        <taxon>Flavobacteriales</taxon>
        <taxon>Weeksellaceae</taxon>
        <taxon>Chryseobacterium group</taxon>
        <taxon>Chryseobacterium</taxon>
    </lineage>
</organism>
<dbReference type="Pfam" id="PF05721">
    <property type="entry name" value="PhyH"/>
    <property type="match status" value="1"/>
</dbReference>
<comment type="caution">
    <text evidence="1">The sequence shown here is derived from an EMBL/GenBank/DDBJ whole genome shotgun (WGS) entry which is preliminary data.</text>
</comment>
<evidence type="ECO:0000313" key="2">
    <source>
        <dbReference type="Proteomes" id="UP001596550"/>
    </source>
</evidence>
<dbReference type="Proteomes" id="UP001596550">
    <property type="component" value="Unassembled WGS sequence"/>
</dbReference>
<dbReference type="GO" id="GO:0051213">
    <property type="term" value="F:dioxygenase activity"/>
    <property type="evidence" value="ECO:0007669"/>
    <property type="project" value="UniProtKB-KW"/>
</dbReference>
<dbReference type="InterPro" id="IPR008775">
    <property type="entry name" value="Phytyl_CoA_dOase-like"/>
</dbReference>
<evidence type="ECO:0000313" key="1">
    <source>
        <dbReference type="EMBL" id="MFC7348714.1"/>
    </source>
</evidence>
<dbReference type="RefSeq" id="WP_378182953.1">
    <property type="nucleotide sequence ID" value="NZ_JBHTCR010000012.1"/>
</dbReference>
<protein>
    <submittedName>
        <fullName evidence="1">Phytanoyl-CoA dioxygenase family protein</fullName>
    </submittedName>
</protein>
<keyword evidence="1" id="KW-0223">Dioxygenase</keyword>
<reference evidence="2" key="1">
    <citation type="journal article" date="2019" name="Int. J. Syst. Evol. Microbiol.">
        <title>The Global Catalogue of Microorganisms (GCM) 10K type strain sequencing project: providing services to taxonomists for standard genome sequencing and annotation.</title>
        <authorList>
            <consortium name="The Broad Institute Genomics Platform"/>
            <consortium name="The Broad Institute Genome Sequencing Center for Infectious Disease"/>
            <person name="Wu L."/>
            <person name="Ma J."/>
        </authorList>
    </citation>
    <scope>NUCLEOTIDE SEQUENCE [LARGE SCALE GENOMIC DNA]</scope>
    <source>
        <strain evidence="2">CCUG 54781</strain>
    </source>
</reference>
<sequence>MKNNISQYYNDFGYIHSENFFSDKELQQIEVILKKFHENWLKANEKDYQSGLINSHSLTSSKFISQEERLEIFKFIAQDKISKIIQTIIPEKAIFLNTQLFFDPFNKNQNNYWHRDIQYTGMSIDEQKEKIKTQNVLHFRIPLQSELGIELIPTTHKNWDIKEEEETRLSMNGRKPSDNLQRGKIISLDRGDLLIFSANMIHRGLYGNNRFTFDIIFCDDTPEFRTFIDFKNHPTQKELKSLNTRFF</sequence>
<dbReference type="EMBL" id="JBHTCR010000012">
    <property type="protein sequence ID" value="MFC7348714.1"/>
    <property type="molecule type" value="Genomic_DNA"/>
</dbReference>
<dbReference type="SUPFAM" id="SSF51197">
    <property type="entry name" value="Clavaminate synthase-like"/>
    <property type="match status" value="1"/>
</dbReference>
<proteinExistence type="predicted"/>
<gene>
    <name evidence="1" type="ORF">ACFQO9_18500</name>
</gene>
<dbReference type="Gene3D" id="2.60.120.620">
    <property type="entry name" value="q2cbj1_9rhob like domain"/>
    <property type="match status" value="1"/>
</dbReference>
<accession>A0ABW2M3B0</accession>
<keyword evidence="2" id="KW-1185">Reference proteome</keyword>
<name>A0ABW2M3B0_9FLAO</name>